<sequence length="134" mass="15925">MLIPEVNMVQVSRNARIQRKEILQFNMPGLKIIDYSEMQRLDKFFLDCQDLRDYYRDPDNKLHEPSKFRNPGRCGIKPDRVMSELFKPVEWVTQSKPVYNFIEKPPKSDMDLNWSPSSLMKGRYTATSCSKFKR</sequence>
<organism evidence="1 2">
    <name type="scientific">Drosophila willistoni</name>
    <name type="common">Fruit fly</name>
    <dbReference type="NCBI Taxonomy" id="7260"/>
    <lineage>
        <taxon>Eukaryota</taxon>
        <taxon>Metazoa</taxon>
        <taxon>Ecdysozoa</taxon>
        <taxon>Arthropoda</taxon>
        <taxon>Hexapoda</taxon>
        <taxon>Insecta</taxon>
        <taxon>Pterygota</taxon>
        <taxon>Neoptera</taxon>
        <taxon>Endopterygota</taxon>
        <taxon>Diptera</taxon>
        <taxon>Brachycera</taxon>
        <taxon>Muscomorpha</taxon>
        <taxon>Ephydroidea</taxon>
        <taxon>Drosophilidae</taxon>
        <taxon>Drosophila</taxon>
        <taxon>Sophophora</taxon>
    </lineage>
</organism>
<protein>
    <submittedName>
        <fullName evidence="1">Uncharacterized protein</fullName>
    </submittedName>
</protein>
<keyword evidence="2" id="KW-1185">Reference proteome</keyword>
<gene>
    <name evidence="1" type="primary">Dwil\GK24199</name>
    <name evidence="1" type="ORF">Dwil_GK24199</name>
</gene>
<evidence type="ECO:0000313" key="2">
    <source>
        <dbReference type="Proteomes" id="UP000007798"/>
    </source>
</evidence>
<accession>B4N1E5</accession>
<dbReference type="STRING" id="7260.B4N1E5"/>
<dbReference type="InParanoid" id="B4N1E5"/>
<evidence type="ECO:0000313" key="1">
    <source>
        <dbReference type="EMBL" id="EDW78082.1"/>
    </source>
</evidence>
<dbReference type="EMBL" id="CH963920">
    <property type="protein sequence ID" value="EDW78082.1"/>
    <property type="molecule type" value="Genomic_DNA"/>
</dbReference>
<name>B4N1E5_DROWI</name>
<reference evidence="1 2" key="1">
    <citation type="journal article" date="2007" name="Nature">
        <title>Evolution of genes and genomes on the Drosophila phylogeny.</title>
        <authorList>
            <consortium name="Drosophila 12 Genomes Consortium"/>
            <person name="Clark A.G."/>
            <person name="Eisen M.B."/>
            <person name="Smith D.R."/>
            <person name="Bergman C.M."/>
            <person name="Oliver B."/>
            <person name="Markow T.A."/>
            <person name="Kaufman T.C."/>
            <person name="Kellis M."/>
            <person name="Gelbart W."/>
            <person name="Iyer V.N."/>
            <person name="Pollard D.A."/>
            <person name="Sackton T.B."/>
            <person name="Larracuente A.M."/>
            <person name="Singh N.D."/>
            <person name="Abad J.P."/>
            <person name="Abt D.N."/>
            <person name="Adryan B."/>
            <person name="Aguade M."/>
            <person name="Akashi H."/>
            <person name="Anderson W.W."/>
            <person name="Aquadro C.F."/>
            <person name="Ardell D.H."/>
            <person name="Arguello R."/>
            <person name="Artieri C.G."/>
            <person name="Barbash D.A."/>
            <person name="Barker D."/>
            <person name="Barsanti P."/>
            <person name="Batterham P."/>
            <person name="Batzoglou S."/>
            <person name="Begun D."/>
            <person name="Bhutkar A."/>
            <person name="Blanco E."/>
            <person name="Bosak S.A."/>
            <person name="Bradley R.K."/>
            <person name="Brand A.D."/>
            <person name="Brent M.R."/>
            <person name="Brooks A.N."/>
            <person name="Brown R.H."/>
            <person name="Butlin R.K."/>
            <person name="Caggese C."/>
            <person name="Calvi B.R."/>
            <person name="Bernardo de Carvalho A."/>
            <person name="Caspi A."/>
            <person name="Castrezana S."/>
            <person name="Celniker S.E."/>
            <person name="Chang J.L."/>
            <person name="Chapple C."/>
            <person name="Chatterji S."/>
            <person name="Chinwalla A."/>
            <person name="Civetta A."/>
            <person name="Clifton S.W."/>
            <person name="Comeron J.M."/>
            <person name="Costello J.C."/>
            <person name="Coyne J.A."/>
            <person name="Daub J."/>
            <person name="David R.G."/>
            <person name="Delcher A.L."/>
            <person name="Delehaunty K."/>
            <person name="Do C.B."/>
            <person name="Ebling H."/>
            <person name="Edwards K."/>
            <person name="Eickbush T."/>
            <person name="Evans J.D."/>
            <person name="Filipski A."/>
            <person name="Findeiss S."/>
            <person name="Freyhult E."/>
            <person name="Fulton L."/>
            <person name="Fulton R."/>
            <person name="Garcia A.C."/>
            <person name="Gardiner A."/>
            <person name="Garfield D.A."/>
            <person name="Garvin B.E."/>
            <person name="Gibson G."/>
            <person name="Gilbert D."/>
            <person name="Gnerre S."/>
            <person name="Godfrey J."/>
            <person name="Good R."/>
            <person name="Gotea V."/>
            <person name="Gravely B."/>
            <person name="Greenberg A.J."/>
            <person name="Griffiths-Jones S."/>
            <person name="Gross S."/>
            <person name="Guigo R."/>
            <person name="Gustafson E.A."/>
            <person name="Haerty W."/>
            <person name="Hahn M.W."/>
            <person name="Halligan D.L."/>
            <person name="Halpern A.L."/>
            <person name="Halter G.M."/>
            <person name="Han M.V."/>
            <person name="Heger A."/>
            <person name="Hillier L."/>
            <person name="Hinrichs A.S."/>
            <person name="Holmes I."/>
            <person name="Hoskins R.A."/>
            <person name="Hubisz M.J."/>
            <person name="Hultmark D."/>
            <person name="Huntley M.A."/>
            <person name="Jaffe D.B."/>
            <person name="Jagadeeshan S."/>
            <person name="Jeck W.R."/>
            <person name="Johnson J."/>
            <person name="Jones C.D."/>
            <person name="Jordan W.C."/>
            <person name="Karpen G.H."/>
            <person name="Kataoka E."/>
            <person name="Keightley P.D."/>
            <person name="Kheradpour P."/>
            <person name="Kirkness E.F."/>
            <person name="Koerich L.B."/>
            <person name="Kristiansen K."/>
            <person name="Kudrna D."/>
            <person name="Kulathinal R.J."/>
            <person name="Kumar S."/>
            <person name="Kwok R."/>
            <person name="Lander E."/>
            <person name="Langley C.H."/>
            <person name="Lapoint R."/>
            <person name="Lazzaro B.P."/>
            <person name="Lee S.J."/>
            <person name="Levesque L."/>
            <person name="Li R."/>
            <person name="Lin C.F."/>
            <person name="Lin M.F."/>
            <person name="Lindblad-Toh K."/>
            <person name="Llopart A."/>
            <person name="Long M."/>
            <person name="Low L."/>
            <person name="Lozovsky E."/>
            <person name="Lu J."/>
            <person name="Luo M."/>
            <person name="Machado C.A."/>
            <person name="Makalowski W."/>
            <person name="Marzo M."/>
            <person name="Matsuda M."/>
            <person name="Matzkin L."/>
            <person name="McAllister B."/>
            <person name="McBride C.S."/>
            <person name="McKernan B."/>
            <person name="McKernan K."/>
            <person name="Mendez-Lago M."/>
            <person name="Minx P."/>
            <person name="Mollenhauer M.U."/>
            <person name="Montooth K."/>
            <person name="Mount S.M."/>
            <person name="Mu X."/>
            <person name="Myers E."/>
            <person name="Negre B."/>
            <person name="Newfeld S."/>
            <person name="Nielsen R."/>
            <person name="Noor M.A."/>
            <person name="O'Grady P."/>
            <person name="Pachter L."/>
            <person name="Papaceit M."/>
            <person name="Parisi M.J."/>
            <person name="Parisi M."/>
            <person name="Parts L."/>
            <person name="Pedersen J.S."/>
            <person name="Pesole G."/>
            <person name="Phillippy A.M."/>
            <person name="Ponting C.P."/>
            <person name="Pop M."/>
            <person name="Porcelli D."/>
            <person name="Powell J.R."/>
            <person name="Prohaska S."/>
            <person name="Pruitt K."/>
            <person name="Puig M."/>
            <person name="Quesneville H."/>
            <person name="Ram K.R."/>
            <person name="Rand D."/>
            <person name="Rasmussen M.D."/>
            <person name="Reed L.K."/>
            <person name="Reenan R."/>
            <person name="Reily A."/>
            <person name="Remington K.A."/>
            <person name="Rieger T.T."/>
            <person name="Ritchie M.G."/>
            <person name="Robin C."/>
            <person name="Rogers Y.H."/>
            <person name="Rohde C."/>
            <person name="Rozas J."/>
            <person name="Rubenfield M.J."/>
            <person name="Ruiz A."/>
            <person name="Russo S."/>
            <person name="Salzberg S.L."/>
            <person name="Sanchez-Gracia A."/>
            <person name="Saranga D.J."/>
            <person name="Sato H."/>
            <person name="Schaeffer S.W."/>
            <person name="Schatz M.C."/>
            <person name="Schlenke T."/>
            <person name="Schwartz R."/>
            <person name="Segarra C."/>
            <person name="Singh R.S."/>
            <person name="Sirot L."/>
            <person name="Sirota M."/>
            <person name="Sisneros N.B."/>
            <person name="Smith C.D."/>
            <person name="Smith T.F."/>
            <person name="Spieth J."/>
            <person name="Stage D.E."/>
            <person name="Stark A."/>
            <person name="Stephan W."/>
            <person name="Strausberg R.L."/>
            <person name="Strempel S."/>
            <person name="Sturgill D."/>
            <person name="Sutton G."/>
            <person name="Sutton G.G."/>
            <person name="Tao W."/>
            <person name="Teichmann S."/>
            <person name="Tobari Y.N."/>
            <person name="Tomimura Y."/>
            <person name="Tsolas J.M."/>
            <person name="Valente V.L."/>
            <person name="Venter E."/>
            <person name="Venter J.C."/>
            <person name="Vicario S."/>
            <person name="Vieira F.G."/>
            <person name="Vilella A.J."/>
            <person name="Villasante A."/>
            <person name="Walenz B."/>
            <person name="Wang J."/>
            <person name="Wasserman M."/>
            <person name="Watts T."/>
            <person name="Wilson D."/>
            <person name="Wilson R.K."/>
            <person name="Wing R.A."/>
            <person name="Wolfner M.F."/>
            <person name="Wong A."/>
            <person name="Wong G.K."/>
            <person name="Wu C.I."/>
            <person name="Wu G."/>
            <person name="Yamamoto D."/>
            <person name="Yang H.P."/>
            <person name="Yang S.P."/>
            <person name="Yorke J.A."/>
            <person name="Yoshida K."/>
            <person name="Zdobnov E."/>
            <person name="Zhang P."/>
            <person name="Zhang Y."/>
            <person name="Zimin A.V."/>
            <person name="Baldwin J."/>
            <person name="Abdouelleil A."/>
            <person name="Abdulkadir J."/>
            <person name="Abebe A."/>
            <person name="Abera B."/>
            <person name="Abreu J."/>
            <person name="Acer S.C."/>
            <person name="Aftuck L."/>
            <person name="Alexander A."/>
            <person name="An P."/>
            <person name="Anderson E."/>
            <person name="Anderson S."/>
            <person name="Arachi H."/>
            <person name="Azer M."/>
            <person name="Bachantsang P."/>
            <person name="Barry A."/>
            <person name="Bayul T."/>
            <person name="Berlin A."/>
            <person name="Bessette D."/>
            <person name="Bloom T."/>
            <person name="Blye J."/>
            <person name="Boguslavskiy L."/>
            <person name="Bonnet C."/>
            <person name="Boukhgalter B."/>
            <person name="Bourzgui I."/>
            <person name="Brown A."/>
            <person name="Cahill P."/>
            <person name="Channer S."/>
            <person name="Cheshatsang Y."/>
            <person name="Chuda L."/>
            <person name="Citroen M."/>
            <person name="Collymore A."/>
            <person name="Cooke P."/>
            <person name="Costello M."/>
            <person name="D'Aco K."/>
            <person name="Daza R."/>
            <person name="De Haan G."/>
            <person name="DeGray S."/>
            <person name="DeMaso C."/>
            <person name="Dhargay N."/>
            <person name="Dooley K."/>
            <person name="Dooley E."/>
            <person name="Doricent M."/>
            <person name="Dorje P."/>
            <person name="Dorjee K."/>
            <person name="Dupes A."/>
            <person name="Elong R."/>
            <person name="Falk J."/>
            <person name="Farina A."/>
            <person name="Faro S."/>
            <person name="Ferguson D."/>
            <person name="Fisher S."/>
            <person name="Foley C.D."/>
            <person name="Franke A."/>
            <person name="Friedrich D."/>
            <person name="Gadbois L."/>
            <person name="Gearin G."/>
            <person name="Gearin C.R."/>
            <person name="Giannoukos G."/>
            <person name="Goode T."/>
            <person name="Graham J."/>
            <person name="Grandbois E."/>
            <person name="Grewal S."/>
            <person name="Gyaltsen K."/>
            <person name="Hafez N."/>
            <person name="Hagos B."/>
            <person name="Hall J."/>
            <person name="Henson C."/>
            <person name="Hollinger A."/>
            <person name="Honan T."/>
            <person name="Huard M.D."/>
            <person name="Hughes L."/>
            <person name="Hurhula B."/>
            <person name="Husby M.E."/>
            <person name="Kamat A."/>
            <person name="Kanga B."/>
            <person name="Kashin S."/>
            <person name="Khazanovich D."/>
            <person name="Kisner P."/>
            <person name="Lance K."/>
            <person name="Lara M."/>
            <person name="Lee W."/>
            <person name="Lennon N."/>
            <person name="Letendre F."/>
            <person name="LeVine R."/>
            <person name="Lipovsky A."/>
            <person name="Liu X."/>
            <person name="Liu J."/>
            <person name="Liu S."/>
            <person name="Lokyitsang T."/>
            <person name="Lokyitsang Y."/>
            <person name="Lubonja R."/>
            <person name="Lui A."/>
            <person name="MacDonald P."/>
            <person name="Magnisalis V."/>
            <person name="Maru K."/>
            <person name="Matthews C."/>
            <person name="McCusker W."/>
            <person name="McDonough S."/>
            <person name="Mehta T."/>
            <person name="Meldrim J."/>
            <person name="Meneus L."/>
            <person name="Mihai O."/>
            <person name="Mihalev A."/>
            <person name="Mihova T."/>
            <person name="Mittelman R."/>
            <person name="Mlenga V."/>
            <person name="Montmayeur A."/>
            <person name="Mulrain L."/>
            <person name="Navidi A."/>
            <person name="Naylor J."/>
            <person name="Negash T."/>
            <person name="Nguyen T."/>
            <person name="Nguyen N."/>
            <person name="Nicol R."/>
            <person name="Norbu C."/>
            <person name="Norbu N."/>
            <person name="Novod N."/>
            <person name="O'Neill B."/>
            <person name="Osman S."/>
            <person name="Markiewicz E."/>
            <person name="Oyono O.L."/>
            <person name="Patti C."/>
            <person name="Phunkhang P."/>
            <person name="Pierre F."/>
            <person name="Priest M."/>
            <person name="Raghuraman S."/>
            <person name="Rege F."/>
            <person name="Reyes R."/>
            <person name="Rise C."/>
            <person name="Rogov P."/>
            <person name="Ross K."/>
            <person name="Ryan E."/>
            <person name="Settipalli S."/>
            <person name="Shea T."/>
            <person name="Sherpa N."/>
            <person name="Shi L."/>
            <person name="Shih D."/>
            <person name="Sparrow T."/>
            <person name="Spaulding J."/>
            <person name="Stalker J."/>
            <person name="Stange-Thomann N."/>
            <person name="Stavropoulos S."/>
            <person name="Stone C."/>
            <person name="Strader C."/>
            <person name="Tesfaye S."/>
            <person name="Thomson T."/>
            <person name="Thoulutsang Y."/>
            <person name="Thoulutsang D."/>
            <person name="Topham K."/>
            <person name="Topping I."/>
            <person name="Tsamla T."/>
            <person name="Vassiliev H."/>
            <person name="Vo A."/>
            <person name="Wangchuk T."/>
            <person name="Wangdi T."/>
            <person name="Weiand M."/>
            <person name="Wilkinson J."/>
            <person name="Wilson A."/>
            <person name="Yadav S."/>
            <person name="Young G."/>
            <person name="Yu Q."/>
            <person name="Zembek L."/>
            <person name="Zhong D."/>
            <person name="Zimmer A."/>
            <person name="Zwirko Z."/>
            <person name="Jaffe D.B."/>
            <person name="Alvarez P."/>
            <person name="Brockman W."/>
            <person name="Butler J."/>
            <person name="Chin C."/>
            <person name="Gnerre S."/>
            <person name="Grabherr M."/>
            <person name="Kleber M."/>
            <person name="Mauceli E."/>
            <person name="MacCallum I."/>
        </authorList>
    </citation>
    <scope>NUCLEOTIDE SEQUENCE [LARGE SCALE GENOMIC DNA]</scope>
    <source>
        <strain evidence="2">Tucson 14030-0811.24</strain>
    </source>
</reference>
<dbReference type="KEGG" id="dwi:6643772"/>
<dbReference type="AlphaFoldDB" id="B4N1E5"/>
<dbReference type="PhylomeDB" id="B4N1E5"/>
<dbReference type="HOGENOM" id="CLU_1887873_0_0_1"/>
<dbReference type="OrthoDB" id="8181742at2759"/>
<dbReference type="OMA" id="YDKLHKP"/>
<dbReference type="Proteomes" id="UP000007798">
    <property type="component" value="Unassembled WGS sequence"/>
</dbReference>
<dbReference type="eggNOG" id="ENOG502S9UF">
    <property type="taxonomic scope" value="Eukaryota"/>
</dbReference>
<proteinExistence type="predicted"/>